<feature type="transmembrane region" description="Helical" evidence="5">
    <location>
        <begin position="51"/>
        <end position="71"/>
    </location>
</feature>
<dbReference type="InterPro" id="IPR036259">
    <property type="entry name" value="MFS_trans_sf"/>
</dbReference>
<evidence type="ECO:0000256" key="4">
    <source>
        <dbReference type="ARBA" id="ARBA00023136"/>
    </source>
</evidence>
<dbReference type="SUPFAM" id="SSF103473">
    <property type="entry name" value="MFS general substrate transporter"/>
    <property type="match status" value="1"/>
</dbReference>
<feature type="transmembrane region" description="Helical" evidence="5">
    <location>
        <begin position="177"/>
        <end position="200"/>
    </location>
</feature>
<keyword evidence="8" id="KW-1185">Reference proteome</keyword>
<feature type="transmembrane region" description="Helical" evidence="5">
    <location>
        <begin position="353"/>
        <end position="375"/>
    </location>
</feature>
<dbReference type="GeneID" id="29001721"/>
<evidence type="ECO:0000256" key="6">
    <source>
        <dbReference type="SAM" id="SignalP"/>
    </source>
</evidence>
<evidence type="ECO:0000313" key="7">
    <source>
        <dbReference type="EMBL" id="OAD80472.1"/>
    </source>
</evidence>
<feature type="signal peptide" evidence="6">
    <location>
        <begin position="1"/>
        <end position="26"/>
    </location>
</feature>
<dbReference type="OrthoDB" id="410267at2759"/>
<feature type="transmembrane region" description="Helical" evidence="5">
    <location>
        <begin position="429"/>
        <end position="450"/>
    </location>
</feature>
<sequence>MRPRPVSSTRLAVSFITALIVANVSGPQYIYPAFGASLTTRFGWSALENSLVSTAPFVGVSFSGPLCAFMIERLGKRKTMLISAFLCFSGSFLLAQSYIGRLSHNVILCAFYLICTGIGGSASYLCALDSQAQNFKSHRGMSMGLTSASVGLCGLVFSQINDFFFINKENPNDNRIYGFLIFMAITMASGMILGSFFLVVQDQEEDEVDDVKPKNNHSNDISRVVIQSETSPLLQTKSTSLSGLKFFLHPAGFALFFTMFIVLGFGYVYLAGIGQMLMSLSQDPTVGSQHLRNIHVSIFSIGNCVSRALFGTLSDFLKRRFHIHRLWIFWSASLAFLLTTNFLVRSVDSADDLLFGTIMMAIVYGAVFGVAPASTAEFGTQVFVRNWGWLLYSPAFGSQIFNILFGILYDAQAKRQGAQFCKGAVCFQNTFLIGNVLGVACLFVLGWAIANQRSKKYLSVSTST</sequence>
<feature type="transmembrane region" description="Helical" evidence="5">
    <location>
        <begin position="105"/>
        <end position="128"/>
    </location>
</feature>
<feature type="transmembrane region" description="Helical" evidence="5">
    <location>
        <begin position="326"/>
        <end position="347"/>
    </location>
</feature>
<name>A0A162V719_PHYB8</name>
<dbReference type="InParanoid" id="A0A162V719"/>
<dbReference type="EMBL" id="KV440971">
    <property type="protein sequence ID" value="OAD80472.1"/>
    <property type="molecule type" value="Genomic_DNA"/>
</dbReference>
<protein>
    <recommendedName>
        <fullName evidence="9">Major facilitator superfamily (MFS) profile domain-containing protein</fullName>
    </recommendedName>
</protein>
<evidence type="ECO:0000256" key="5">
    <source>
        <dbReference type="SAM" id="Phobius"/>
    </source>
</evidence>
<organism evidence="7 8">
    <name type="scientific">Phycomyces blakesleeanus (strain ATCC 8743b / DSM 1359 / FGSC 10004 / NBRC 33097 / NRRL 1555)</name>
    <dbReference type="NCBI Taxonomy" id="763407"/>
    <lineage>
        <taxon>Eukaryota</taxon>
        <taxon>Fungi</taxon>
        <taxon>Fungi incertae sedis</taxon>
        <taxon>Mucoromycota</taxon>
        <taxon>Mucoromycotina</taxon>
        <taxon>Mucoromycetes</taxon>
        <taxon>Mucorales</taxon>
        <taxon>Phycomycetaceae</taxon>
        <taxon>Phycomyces</taxon>
    </lineage>
</organism>
<dbReference type="Proteomes" id="UP000077315">
    <property type="component" value="Unassembled WGS sequence"/>
</dbReference>
<dbReference type="Gene3D" id="1.20.1250.20">
    <property type="entry name" value="MFS general substrate transporter like domains"/>
    <property type="match status" value="1"/>
</dbReference>
<dbReference type="PANTHER" id="PTHR21576:SF158">
    <property type="entry name" value="RIBOSOMAL RNA-PROCESSING PROTEIN 12-LIKE CONSERVED DOMAIN-CONTAINING PROTEIN"/>
    <property type="match status" value="1"/>
</dbReference>
<dbReference type="STRING" id="763407.A0A162V719"/>
<gene>
    <name evidence="7" type="ORF">PHYBLDRAFT_61523</name>
</gene>
<dbReference type="RefSeq" id="XP_018298512.1">
    <property type="nucleotide sequence ID" value="XM_018440815.1"/>
</dbReference>
<keyword evidence="2 5" id="KW-0812">Transmembrane</keyword>
<reference evidence="8" key="1">
    <citation type="submission" date="2015-06" db="EMBL/GenBank/DDBJ databases">
        <title>Expansion of signal transduction pathways in fungi by whole-genome duplication.</title>
        <authorList>
            <consortium name="DOE Joint Genome Institute"/>
            <person name="Corrochano L.M."/>
            <person name="Kuo A."/>
            <person name="Marcet-Houben M."/>
            <person name="Polaino S."/>
            <person name="Salamov A."/>
            <person name="Villalobos J.M."/>
            <person name="Alvarez M.I."/>
            <person name="Avalos J."/>
            <person name="Benito E.P."/>
            <person name="Benoit I."/>
            <person name="Burger G."/>
            <person name="Camino L.P."/>
            <person name="Canovas D."/>
            <person name="Cerda-Olmedo E."/>
            <person name="Cheng J.-F."/>
            <person name="Dominguez A."/>
            <person name="Elias M."/>
            <person name="Eslava A.P."/>
            <person name="Glaser F."/>
            <person name="Grimwood J."/>
            <person name="Gutierrez G."/>
            <person name="Heitman J."/>
            <person name="Henrissat B."/>
            <person name="Iturriaga E.A."/>
            <person name="Lang B.F."/>
            <person name="Lavin J.L."/>
            <person name="Lee S."/>
            <person name="Li W."/>
            <person name="Lindquist E."/>
            <person name="Lopez-Garcia S."/>
            <person name="Luque E.M."/>
            <person name="Marcos A.T."/>
            <person name="Martin J."/>
            <person name="McCluskey K."/>
            <person name="Medina H.R."/>
            <person name="Miralles-Duran A."/>
            <person name="Miyazaki A."/>
            <person name="Munoz-Torres E."/>
            <person name="Oguiza J.A."/>
            <person name="Ohm R."/>
            <person name="Olmedo M."/>
            <person name="Orejas M."/>
            <person name="Ortiz-Castellanos L."/>
            <person name="Pisabarro A.G."/>
            <person name="Rodriguez-Romero J."/>
            <person name="Ruiz-Herrera J."/>
            <person name="Ruiz-Vazquez R."/>
            <person name="Sanz C."/>
            <person name="Schackwitz W."/>
            <person name="Schmutz J."/>
            <person name="Shahriari M."/>
            <person name="Shelest E."/>
            <person name="Silva-Franco F."/>
            <person name="Soanes D."/>
            <person name="Syed K."/>
            <person name="Tagua V.G."/>
            <person name="Talbot N.J."/>
            <person name="Thon M."/>
            <person name="De vries R.P."/>
            <person name="Wiebenga A."/>
            <person name="Yadav J.S."/>
            <person name="Braun E.L."/>
            <person name="Baker S."/>
            <person name="Garre V."/>
            <person name="Horwitz B."/>
            <person name="Torres-Martinez S."/>
            <person name="Idnurm A."/>
            <person name="Herrera-Estrella A."/>
            <person name="Gabaldon T."/>
            <person name="Grigoriev I.V."/>
        </authorList>
    </citation>
    <scope>NUCLEOTIDE SEQUENCE [LARGE SCALE GENOMIC DNA]</scope>
    <source>
        <strain evidence="8">NRRL 1555(-)</strain>
    </source>
</reference>
<dbReference type="GO" id="GO:0022857">
    <property type="term" value="F:transmembrane transporter activity"/>
    <property type="evidence" value="ECO:0007669"/>
    <property type="project" value="InterPro"/>
</dbReference>
<feature type="chain" id="PRO_5007840355" description="Major facilitator superfamily (MFS) profile domain-containing protein" evidence="6">
    <location>
        <begin position="27"/>
        <end position="464"/>
    </location>
</feature>
<dbReference type="Pfam" id="PF07690">
    <property type="entry name" value="MFS_1"/>
    <property type="match status" value="1"/>
</dbReference>
<keyword evidence="4 5" id="KW-0472">Membrane</keyword>
<feature type="transmembrane region" description="Helical" evidence="5">
    <location>
        <begin position="140"/>
        <end position="157"/>
    </location>
</feature>
<accession>A0A162V719</accession>
<comment type="subcellular location">
    <subcellularLocation>
        <location evidence="1">Membrane</location>
        <topology evidence="1">Multi-pass membrane protein</topology>
    </subcellularLocation>
</comment>
<dbReference type="AlphaFoldDB" id="A0A162V719"/>
<proteinExistence type="predicted"/>
<evidence type="ECO:0000256" key="1">
    <source>
        <dbReference type="ARBA" id="ARBA00004141"/>
    </source>
</evidence>
<evidence type="ECO:0000313" key="8">
    <source>
        <dbReference type="Proteomes" id="UP000077315"/>
    </source>
</evidence>
<feature type="transmembrane region" description="Helical" evidence="5">
    <location>
        <begin position="387"/>
        <end position="409"/>
    </location>
</feature>
<dbReference type="InterPro" id="IPR011701">
    <property type="entry name" value="MFS"/>
</dbReference>
<keyword evidence="3 5" id="KW-1133">Transmembrane helix</keyword>
<dbReference type="PANTHER" id="PTHR21576">
    <property type="entry name" value="UNCHARACTERIZED NODULIN-LIKE PROTEIN"/>
    <property type="match status" value="1"/>
</dbReference>
<evidence type="ECO:0000256" key="3">
    <source>
        <dbReference type="ARBA" id="ARBA00022989"/>
    </source>
</evidence>
<evidence type="ECO:0008006" key="9">
    <source>
        <dbReference type="Google" id="ProtNLM"/>
    </source>
</evidence>
<dbReference type="GO" id="GO:0016020">
    <property type="term" value="C:membrane"/>
    <property type="evidence" value="ECO:0007669"/>
    <property type="project" value="UniProtKB-SubCell"/>
</dbReference>
<dbReference type="VEuPathDB" id="FungiDB:PHYBLDRAFT_61523"/>
<feature type="transmembrane region" description="Helical" evidence="5">
    <location>
        <begin position="246"/>
        <end position="274"/>
    </location>
</feature>
<keyword evidence="6" id="KW-0732">Signal</keyword>
<evidence type="ECO:0000256" key="2">
    <source>
        <dbReference type="ARBA" id="ARBA00022692"/>
    </source>
</evidence>